<dbReference type="Proteomes" id="UP000199300">
    <property type="component" value="Unassembled WGS sequence"/>
</dbReference>
<evidence type="ECO:0000313" key="1">
    <source>
        <dbReference type="EMBL" id="SEO71168.1"/>
    </source>
</evidence>
<dbReference type="AlphaFoldDB" id="A0A1H8RYF3"/>
<proteinExistence type="predicted"/>
<dbReference type="OrthoDB" id="2454002at2"/>
<dbReference type="InterPro" id="IPR058676">
    <property type="entry name" value="YuzK"/>
</dbReference>
<organism evidence="1 2">
    <name type="scientific">Amphibacillus marinus</name>
    <dbReference type="NCBI Taxonomy" id="872970"/>
    <lineage>
        <taxon>Bacteria</taxon>
        <taxon>Bacillati</taxon>
        <taxon>Bacillota</taxon>
        <taxon>Bacilli</taxon>
        <taxon>Bacillales</taxon>
        <taxon>Bacillaceae</taxon>
        <taxon>Amphibacillus</taxon>
    </lineage>
</organism>
<keyword evidence="2" id="KW-1185">Reference proteome</keyword>
<accession>A0A1H8RYF3</accession>
<evidence type="ECO:0000313" key="2">
    <source>
        <dbReference type="Proteomes" id="UP000199300"/>
    </source>
</evidence>
<gene>
    <name evidence="1" type="ORF">SAMN04488134_11179</name>
</gene>
<dbReference type="EMBL" id="FODJ01000011">
    <property type="protein sequence ID" value="SEO71168.1"/>
    <property type="molecule type" value="Genomic_DNA"/>
</dbReference>
<sequence length="62" mass="7489">MINKLELNYTAEMEKAMYQSHGIGYAKYERNMDERIKVEQSREYSHRASLDIVNDIERQVHR</sequence>
<protein>
    <submittedName>
        <fullName evidence="1">Uncharacterized protein</fullName>
    </submittedName>
</protein>
<dbReference type="Pfam" id="PF26149">
    <property type="entry name" value="YuzK"/>
    <property type="match status" value="1"/>
</dbReference>
<reference evidence="1 2" key="1">
    <citation type="submission" date="2016-10" db="EMBL/GenBank/DDBJ databases">
        <authorList>
            <person name="de Groot N.N."/>
        </authorList>
    </citation>
    <scope>NUCLEOTIDE SEQUENCE [LARGE SCALE GENOMIC DNA]</scope>
    <source>
        <strain evidence="1 2">CGMCC 1.10434</strain>
    </source>
</reference>
<name>A0A1H8RYF3_9BACI</name>
<dbReference type="RefSeq" id="WP_091499475.1">
    <property type="nucleotide sequence ID" value="NZ_FODJ01000011.1"/>
</dbReference>